<evidence type="ECO:0000313" key="2">
    <source>
        <dbReference type="Proteomes" id="UP000054047"/>
    </source>
</evidence>
<keyword evidence="2" id="KW-1185">Reference proteome</keyword>
<proteinExistence type="predicted"/>
<accession>A0A0C2D9A6</accession>
<name>A0A0C2D9A6_9BILA</name>
<protein>
    <recommendedName>
        <fullName evidence="3">Reverse transcriptase domain-containing protein</fullName>
    </recommendedName>
</protein>
<organism evidence="1 2">
    <name type="scientific">Ancylostoma duodenale</name>
    <dbReference type="NCBI Taxonomy" id="51022"/>
    <lineage>
        <taxon>Eukaryota</taxon>
        <taxon>Metazoa</taxon>
        <taxon>Ecdysozoa</taxon>
        <taxon>Nematoda</taxon>
        <taxon>Chromadorea</taxon>
        <taxon>Rhabditida</taxon>
        <taxon>Rhabditina</taxon>
        <taxon>Rhabditomorpha</taxon>
        <taxon>Strongyloidea</taxon>
        <taxon>Ancylostomatidae</taxon>
        <taxon>Ancylostomatinae</taxon>
        <taxon>Ancylostoma</taxon>
    </lineage>
</organism>
<dbReference type="Proteomes" id="UP000054047">
    <property type="component" value="Unassembled WGS sequence"/>
</dbReference>
<dbReference type="PANTHER" id="PTHR19446">
    <property type="entry name" value="REVERSE TRANSCRIPTASES"/>
    <property type="match status" value="1"/>
</dbReference>
<dbReference type="AlphaFoldDB" id="A0A0C2D9A6"/>
<evidence type="ECO:0000313" key="1">
    <source>
        <dbReference type="EMBL" id="KIH58772.1"/>
    </source>
</evidence>
<sequence length="152" mass="16869">MKIGKTPGPDHITVEMPSCLTEEHLPMSLANSVISLLLQKGDPMDVQNFRPVALLSTVYKLFSSTLRQYSKAFDSVEQDVIWNSLLCQGIHPKIVRLLSNIYAEAEVAINICGKPALSKCGEALDKKTLRRPLSLLLFSKPSFAVWNGVKKE</sequence>
<dbReference type="EMBL" id="KN732722">
    <property type="protein sequence ID" value="KIH58772.1"/>
    <property type="molecule type" value="Genomic_DNA"/>
</dbReference>
<dbReference type="OrthoDB" id="410104at2759"/>
<evidence type="ECO:0008006" key="3">
    <source>
        <dbReference type="Google" id="ProtNLM"/>
    </source>
</evidence>
<gene>
    <name evidence="1" type="ORF">ANCDUO_11014</name>
</gene>
<reference evidence="1 2" key="1">
    <citation type="submission" date="2013-12" db="EMBL/GenBank/DDBJ databases">
        <title>Draft genome of the parsitic nematode Ancylostoma duodenale.</title>
        <authorList>
            <person name="Mitreva M."/>
        </authorList>
    </citation>
    <scope>NUCLEOTIDE SEQUENCE [LARGE SCALE GENOMIC DNA]</scope>
    <source>
        <strain evidence="1 2">Zhejiang</strain>
    </source>
</reference>